<evidence type="ECO:0000256" key="5">
    <source>
        <dbReference type="SAM" id="MobiDB-lite"/>
    </source>
</evidence>
<feature type="compositionally biased region" description="Low complexity" evidence="5">
    <location>
        <begin position="221"/>
        <end position="237"/>
    </location>
</feature>
<evidence type="ECO:0000256" key="4">
    <source>
        <dbReference type="ARBA" id="ARBA00023242"/>
    </source>
</evidence>
<keyword evidence="4" id="KW-0539">Nucleus</keyword>
<feature type="region of interest" description="Disordered" evidence="5">
    <location>
        <begin position="119"/>
        <end position="167"/>
    </location>
</feature>
<dbReference type="AlphaFoldDB" id="A0AAI9SU33"/>
<dbReference type="SUPFAM" id="SSF47459">
    <property type="entry name" value="HLH, helix-loop-helix DNA-binding domain"/>
    <property type="match status" value="1"/>
</dbReference>
<dbReference type="SMART" id="SM00353">
    <property type="entry name" value="HLH"/>
    <property type="match status" value="1"/>
</dbReference>
<evidence type="ECO:0000313" key="8">
    <source>
        <dbReference type="Proteomes" id="UP001202479"/>
    </source>
</evidence>
<dbReference type="InterPro" id="IPR051732">
    <property type="entry name" value="USF"/>
</dbReference>
<evidence type="ECO:0000256" key="1">
    <source>
        <dbReference type="ARBA" id="ARBA00004123"/>
    </source>
</evidence>
<protein>
    <submittedName>
        <fullName evidence="7">RTG3</fullName>
    </submittedName>
</protein>
<keyword evidence="8" id="KW-1185">Reference proteome</keyword>
<feature type="region of interest" description="Disordered" evidence="5">
    <location>
        <begin position="209"/>
        <end position="253"/>
    </location>
</feature>
<name>A0AAI9SU33_9ASCO</name>
<dbReference type="Proteomes" id="UP001202479">
    <property type="component" value="Unassembled WGS sequence"/>
</dbReference>
<dbReference type="Gene3D" id="4.10.280.10">
    <property type="entry name" value="Helix-loop-helix DNA-binding domain"/>
    <property type="match status" value="1"/>
</dbReference>
<evidence type="ECO:0000256" key="2">
    <source>
        <dbReference type="ARBA" id="ARBA00023015"/>
    </source>
</evidence>
<dbReference type="PANTHER" id="PTHR46117">
    <property type="entry name" value="FI24210P1"/>
    <property type="match status" value="1"/>
</dbReference>
<dbReference type="GO" id="GO:0046983">
    <property type="term" value="F:protein dimerization activity"/>
    <property type="evidence" value="ECO:0007669"/>
    <property type="project" value="InterPro"/>
</dbReference>
<comment type="caution">
    <text evidence="7">The sequence shown here is derived from an EMBL/GenBank/DDBJ whole genome shotgun (WGS) entry which is preliminary data.</text>
</comment>
<dbReference type="PROSITE" id="PS50888">
    <property type="entry name" value="BHLH"/>
    <property type="match status" value="1"/>
</dbReference>
<feature type="compositionally biased region" description="Low complexity" evidence="5">
    <location>
        <begin position="138"/>
        <end position="162"/>
    </location>
</feature>
<keyword evidence="3" id="KW-0804">Transcription</keyword>
<dbReference type="InterPro" id="IPR011598">
    <property type="entry name" value="bHLH_dom"/>
</dbReference>
<dbReference type="GO" id="GO:0000978">
    <property type="term" value="F:RNA polymerase II cis-regulatory region sequence-specific DNA binding"/>
    <property type="evidence" value="ECO:0007669"/>
    <property type="project" value="TreeGrafter"/>
</dbReference>
<accession>A0AAI9SU33</accession>
<dbReference type="FunFam" id="4.10.280.10:FF:000105">
    <property type="entry name" value="Rtg3p"/>
    <property type="match status" value="1"/>
</dbReference>
<dbReference type="GeneID" id="73382185"/>
<keyword evidence="2" id="KW-0805">Transcription regulation</keyword>
<evidence type="ECO:0000256" key="3">
    <source>
        <dbReference type="ARBA" id="ARBA00023163"/>
    </source>
</evidence>
<sequence length="542" mass="61025">MEQYLKDSPTEFPSFEDKTNQRDLSFLEENIDNLPDLVYNPLELNKNQTQLDNNANIEENLPNENFLNLDLNRVDSAANIENQNYTSRVEQNTADYNDFNFNTNSSVLGYNSNTQMSSNDYLSPIGFTYSQPQPQPPQQQQQQQQSQQQQQQKSQSQSQPQSRANSQQYVLETDAFSGTNPGSFTSEPFIDEMAFSQAILGPQLSIPQYEHNYSNSPHCESSSPQPLSPQLQHSHPLANSIPKSSNLDELISPGKNYEESSFLSPQYFSPPNKSGNHFNSLRSIAEDAYDQNSNADVFSPELSRHGSISGPSYSGGKQIPLPGSYLSPQLDPQSYVSPDFNSGSYLNSPPQYNSRSNKPNLDNSTLPNMSTSIPNHGIKQENWGALSPPPSQSSNLSSSMPGSSKQIVIPNASKESQLSVPTKQLSRDEKLKRRREFHNAVERRRRDLIKERIKELGMIVPPSLLNPQLCAVQTLQRKNTLDFNDLSDLIGSIKVKETKPNKSTILNKSVVYMNHLNYVLKQQEITRNELTRQIKLLEKELS</sequence>
<feature type="region of interest" description="Disordered" evidence="5">
    <location>
        <begin position="296"/>
        <end position="431"/>
    </location>
</feature>
<feature type="compositionally biased region" description="Low complexity" evidence="5">
    <location>
        <begin position="392"/>
        <end position="404"/>
    </location>
</feature>
<dbReference type="Pfam" id="PF00010">
    <property type="entry name" value="HLH"/>
    <property type="match status" value="1"/>
</dbReference>
<proteinExistence type="predicted"/>
<feature type="compositionally biased region" description="Polar residues" evidence="5">
    <location>
        <begin position="413"/>
        <end position="424"/>
    </location>
</feature>
<dbReference type="RefSeq" id="XP_049178436.1">
    <property type="nucleotide sequence ID" value="XM_049326023.1"/>
</dbReference>
<feature type="domain" description="BHLH" evidence="6">
    <location>
        <begin position="433"/>
        <end position="516"/>
    </location>
</feature>
<dbReference type="EMBL" id="JAHUZD010000142">
    <property type="protein sequence ID" value="KAI3402689.2"/>
    <property type="molecule type" value="Genomic_DNA"/>
</dbReference>
<feature type="compositionally biased region" description="Polar residues" evidence="5">
    <location>
        <begin position="211"/>
        <end position="220"/>
    </location>
</feature>
<dbReference type="GO" id="GO:0000981">
    <property type="term" value="F:DNA-binding transcription factor activity, RNA polymerase II-specific"/>
    <property type="evidence" value="ECO:0007669"/>
    <property type="project" value="TreeGrafter"/>
</dbReference>
<feature type="compositionally biased region" description="Polar residues" evidence="5">
    <location>
        <begin position="326"/>
        <end position="374"/>
    </location>
</feature>
<dbReference type="InterPro" id="IPR036638">
    <property type="entry name" value="HLH_DNA-bd_sf"/>
</dbReference>
<organism evidence="7 8">
    <name type="scientific">Candida oxycetoniae</name>
    <dbReference type="NCBI Taxonomy" id="497107"/>
    <lineage>
        <taxon>Eukaryota</taxon>
        <taxon>Fungi</taxon>
        <taxon>Dikarya</taxon>
        <taxon>Ascomycota</taxon>
        <taxon>Saccharomycotina</taxon>
        <taxon>Pichiomycetes</taxon>
        <taxon>Debaryomycetaceae</taxon>
        <taxon>Candida/Lodderomyces clade</taxon>
        <taxon>Candida</taxon>
    </lineage>
</organism>
<reference evidence="7" key="1">
    <citation type="journal article" date="2022" name="DNA Res.">
        <title>Genome analysis of five recently described species of the CUG-Ser clade uncovers Candida theae as a new hybrid lineage with pathogenic potential in the Candida parapsilosis species complex.</title>
        <authorList>
            <person name="Mixao V."/>
            <person name="Del Olmo V."/>
            <person name="Hegedusova E."/>
            <person name="Saus E."/>
            <person name="Pryszcz L."/>
            <person name="Cillingova A."/>
            <person name="Nosek J."/>
            <person name="Gabaldon T."/>
        </authorList>
    </citation>
    <scope>NUCLEOTIDE SEQUENCE</scope>
    <source>
        <strain evidence="7">CBS 10844</strain>
    </source>
</reference>
<dbReference type="GO" id="GO:0005634">
    <property type="term" value="C:nucleus"/>
    <property type="evidence" value="ECO:0007669"/>
    <property type="project" value="UniProtKB-SubCell"/>
</dbReference>
<comment type="subcellular location">
    <subcellularLocation>
        <location evidence="1">Nucleus</location>
    </subcellularLocation>
</comment>
<evidence type="ECO:0000313" key="7">
    <source>
        <dbReference type="EMBL" id="KAI3402689.2"/>
    </source>
</evidence>
<gene>
    <name evidence="7" type="ORF">KGF56_004570</name>
</gene>
<evidence type="ECO:0000259" key="6">
    <source>
        <dbReference type="PROSITE" id="PS50888"/>
    </source>
</evidence>
<dbReference type="PANTHER" id="PTHR46117:SF3">
    <property type="entry name" value="FI24210P1"/>
    <property type="match status" value="1"/>
</dbReference>